<organism evidence="1 2">
    <name type="scientific">Dreissena polymorpha</name>
    <name type="common">Zebra mussel</name>
    <name type="synonym">Mytilus polymorpha</name>
    <dbReference type="NCBI Taxonomy" id="45954"/>
    <lineage>
        <taxon>Eukaryota</taxon>
        <taxon>Metazoa</taxon>
        <taxon>Spiralia</taxon>
        <taxon>Lophotrochozoa</taxon>
        <taxon>Mollusca</taxon>
        <taxon>Bivalvia</taxon>
        <taxon>Autobranchia</taxon>
        <taxon>Heteroconchia</taxon>
        <taxon>Euheterodonta</taxon>
        <taxon>Imparidentia</taxon>
        <taxon>Neoheterodontei</taxon>
        <taxon>Myida</taxon>
        <taxon>Dreissenoidea</taxon>
        <taxon>Dreissenidae</taxon>
        <taxon>Dreissena</taxon>
    </lineage>
</organism>
<reference evidence="1" key="2">
    <citation type="submission" date="2020-11" db="EMBL/GenBank/DDBJ databases">
        <authorList>
            <person name="McCartney M.A."/>
            <person name="Auch B."/>
            <person name="Kono T."/>
            <person name="Mallez S."/>
            <person name="Becker A."/>
            <person name="Gohl D.M."/>
            <person name="Silverstein K.A.T."/>
            <person name="Koren S."/>
            <person name="Bechman K.B."/>
            <person name="Herman A."/>
            <person name="Abrahante J.E."/>
            <person name="Garbe J."/>
        </authorList>
    </citation>
    <scope>NUCLEOTIDE SEQUENCE</scope>
    <source>
        <strain evidence="1">Duluth1</strain>
        <tissue evidence="1">Whole animal</tissue>
    </source>
</reference>
<evidence type="ECO:0000313" key="1">
    <source>
        <dbReference type="EMBL" id="KAH3776221.1"/>
    </source>
</evidence>
<dbReference type="AlphaFoldDB" id="A0A9D4EAK9"/>
<dbReference type="EMBL" id="JAIWYP010000009">
    <property type="protein sequence ID" value="KAH3776221.1"/>
    <property type="molecule type" value="Genomic_DNA"/>
</dbReference>
<reference evidence="1" key="1">
    <citation type="journal article" date="2019" name="bioRxiv">
        <title>The Genome of the Zebra Mussel, Dreissena polymorpha: A Resource for Invasive Species Research.</title>
        <authorList>
            <person name="McCartney M.A."/>
            <person name="Auch B."/>
            <person name="Kono T."/>
            <person name="Mallez S."/>
            <person name="Zhang Y."/>
            <person name="Obille A."/>
            <person name="Becker A."/>
            <person name="Abrahante J.E."/>
            <person name="Garbe J."/>
            <person name="Badalamenti J.P."/>
            <person name="Herman A."/>
            <person name="Mangelson H."/>
            <person name="Liachko I."/>
            <person name="Sullivan S."/>
            <person name="Sone E.D."/>
            <person name="Koren S."/>
            <person name="Silverstein K.A.T."/>
            <person name="Beckman K.B."/>
            <person name="Gohl D.M."/>
        </authorList>
    </citation>
    <scope>NUCLEOTIDE SEQUENCE</scope>
    <source>
        <strain evidence="1">Duluth1</strain>
        <tissue evidence="1">Whole animal</tissue>
    </source>
</reference>
<keyword evidence="2" id="KW-1185">Reference proteome</keyword>
<proteinExistence type="predicted"/>
<dbReference type="Proteomes" id="UP000828390">
    <property type="component" value="Unassembled WGS sequence"/>
</dbReference>
<sequence>MIHVFGHKCLRRLLRIAYMVHTADECVRNITAYMVHTADECVRNITATLVDKKQPFLRP</sequence>
<protein>
    <submittedName>
        <fullName evidence="1">Uncharacterized protein</fullName>
    </submittedName>
</protein>
<accession>A0A9D4EAK9</accession>
<gene>
    <name evidence="1" type="ORF">DPMN_177641</name>
</gene>
<comment type="caution">
    <text evidence="1">The sequence shown here is derived from an EMBL/GenBank/DDBJ whole genome shotgun (WGS) entry which is preliminary data.</text>
</comment>
<evidence type="ECO:0000313" key="2">
    <source>
        <dbReference type="Proteomes" id="UP000828390"/>
    </source>
</evidence>
<name>A0A9D4EAK9_DREPO</name>